<feature type="domain" description="1-deoxy-D-xylulose 5-phosphate reductoisomerase C-terminal" evidence="11">
    <location>
        <begin position="143"/>
        <end position="226"/>
    </location>
</feature>
<dbReference type="AlphaFoldDB" id="A0A518D0I8"/>
<feature type="binding site" evidence="9">
    <location>
        <position position="209"/>
    </location>
    <ligand>
        <name>1-deoxy-D-xylulose 5-phosphate</name>
        <dbReference type="ChEBI" id="CHEBI:57792"/>
    </ligand>
</feature>
<feature type="binding site" evidence="9">
    <location>
        <position position="122"/>
    </location>
    <ligand>
        <name>1-deoxy-D-xylulose 5-phosphate</name>
        <dbReference type="ChEBI" id="CHEBI:57792"/>
    </ligand>
</feature>
<dbReference type="RefSeq" id="WP_145187473.1">
    <property type="nucleotide sequence ID" value="NZ_CP036290.1"/>
</dbReference>
<dbReference type="GO" id="GO:0016853">
    <property type="term" value="F:isomerase activity"/>
    <property type="evidence" value="ECO:0007669"/>
    <property type="project" value="UniProtKB-KW"/>
</dbReference>
<keyword evidence="13" id="KW-0413">Isomerase</keyword>
<dbReference type="InterPro" id="IPR036169">
    <property type="entry name" value="DXPR_C_sf"/>
</dbReference>
<protein>
    <recommendedName>
        <fullName evidence="9">1-deoxy-D-xylulose 5-phosphate reductoisomerase</fullName>
        <shortName evidence="9">DXP reductoisomerase</shortName>
        <ecNumber evidence="9">1.1.1.267</ecNumber>
    </recommendedName>
    <alternativeName>
        <fullName evidence="9">1-deoxyxylulose-5-phosphate reductoisomerase</fullName>
    </alternativeName>
    <alternativeName>
        <fullName evidence="9">2-C-methyl-D-erythritol 4-phosphate synthase</fullName>
    </alternativeName>
</protein>
<feature type="binding site" evidence="9">
    <location>
        <position position="37"/>
    </location>
    <ligand>
        <name>NADPH</name>
        <dbReference type="ChEBI" id="CHEBI:57783"/>
    </ligand>
</feature>
<comment type="pathway">
    <text evidence="1 9">Isoprenoid biosynthesis; isopentenyl diphosphate biosynthesis via DXP pathway; isopentenyl diphosphate from 1-deoxy-D-xylulose 5-phosphate: step 1/6.</text>
</comment>
<evidence type="ECO:0000256" key="1">
    <source>
        <dbReference type="ARBA" id="ARBA00005094"/>
    </source>
</evidence>
<evidence type="ECO:0000256" key="3">
    <source>
        <dbReference type="ARBA" id="ARBA00022723"/>
    </source>
</evidence>
<dbReference type="EC" id="1.1.1.267" evidence="9"/>
<keyword evidence="3 9" id="KW-0479">Metal-binding</keyword>
<dbReference type="InterPro" id="IPR003821">
    <property type="entry name" value="DXP_reductoisomerase"/>
</dbReference>
<dbReference type="GO" id="GO:0070402">
    <property type="term" value="F:NADPH binding"/>
    <property type="evidence" value="ECO:0007669"/>
    <property type="project" value="InterPro"/>
</dbReference>
<keyword evidence="5 9" id="KW-0560">Oxidoreductase</keyword>
<feature type="binding site" evidence="9">
    <location>
        <position position="173"/>
    </location>
    <ligand>
        <name>1-deoxy-D-xylulose 5-phosphate</name>
        <dbReference type="ChEBI" id="CHEBI:57792"/>
    </ligand>
</feature>
<feature type="binding site" evidence="9">
    <location>
        <position position="123"/>
    </location>
    <ligand>
        <name>NADPH</name>
        <dbReference type="ChEBI" id="CHEBI:57783"/>
    </ligand>
</feature>
<dbReference type="SUPFAM" id="SSF51735">
    <property type="entry name" value="NAD(P)-binding Rossmann-fold domains"/>
    <property type="match status" value="1"/>
</dbReference>
<comment type="function">
    <text evidence="9">Catalyzes the NADPH-dependent rearrangement and reduction of 1-deoxy-D-xylulose-5-phosphate (DXP) to 2-C-methyl-D-erythritol 4-phosphate (MEP).</text>
</comment>
<dbReference type="InterPro" id="IPR013512">
    <property type="entry name" value="DXP_reductoisomerase_N"/>
</dbReference>
<dbReference type="PANTHER" id="PTHR30525">
    <property type="entry name" value="1-DEOXY-D-XYLULOSE 5-PHOSPHATE REDUCTOISOMERASE"/>
    <property type="match status" value="1"/>
</dbReference>
<feature type="binding site" evidence="9">
    <location>
        <position position="147"/>
    </location>
    <ligand>
        <name>Mn(2+)</name>
        <dbReference type="ChEBI" id="CHEBI:29035"/>
    </ligand>
</feature>
<dbReference type="GO" id="GO:0051484">
    <property type="term" value="P:isopentenyl diphosphate biosynthetic process, methylerythritol 4-phosphate pathway involved in terpenoid biosynthetic process"/>
    <property type="evidence" value="ECO:0007669"/>
    <property type="project" value="TreeGrafter"/>
</dbReference>
<evidence type="ECO:0000259" key="11">
    <source>
        <dbReference type="Pfam" id="PF08436"/>
    </source>
</evidence>
<dbReference type="Pfam" id="PF13288">
    <property type="entry name" value="DXPR_C"/>
    <property type="match status" value="1"/>
</dbReference>
<dbReference type="InterPro" id="IPR013644">
    <property type="entry name" value="DXP_reductoisomerase_C"/>
</dbReference>
<feature type="binding site" evidence="9">
    <location>
        <position position="196"/>
    </location>
    <ligand>
        <name>1-deoxy-D-xylulose 5-phosphate</name>
        <dbReference type="ChEBI" id="CHEBI:57792"/>
    </ligand>
</feature>
<dbReference type="SUPFAM" id="SSF69055">
    <property type="entry name" value="1-deoxy-D-xylulose-5-phosphate reductoisomerase, C-terminal domain"/>
    <property type="match status" value="1"/>
</dbReference>
<evidence type="ECO:0000256" key="9">
    <source>
        <dbReference type="HAMAP-Rule" id="MF_00183"/>
    </source>
</evidence>
<feature type="binding site" evidence="9">
    <location>
        <position position="215"/>
    </location>
    <ligand>
        <name>1-deoxy-D-xylulose 5-phosphate</name>
        <dbReference type="ChEBI" id="CHEBI:57792"/>
    </ligand>
</feature>
<dbReference type="Gene3D" id="3.40.50.720">
    <property type="entry name" value="NAD(P)-binding Rossmann-like Domain"/>
    <property type="match status" value="1"/>
</dbReference>
<feature type="binding site" evidence="9">
    <location>
        <position position="36"/>
    </location>
    <ligand>
        <name>NADPH</name>
        <dbReference type="ChEBI" id="CHEBI:57783"/>
    </ligand>
</feature>
<evidence type="ECO:0000256" key="4">
    <source>
        <dbReference type="ARBA" id="ARBA00022857"/>
    </source>
</evidence>
<feature type="binding site" evidence="9">
    <location>
        <position position="12"/>
    </location>
    <ligand>
        <name>NADPH</name>
        <dbReference type="ChEBI" id="CHEBI:57783"/>
    </ligand>
</feature>
<keyword evidence="9" id="KW-0460">Magnesium</keyword>
<feature type="binding site" evidence="9">
    <location>
        <position position="11"/>
    </location>
    <ligand>
        <name>NADPH</name>
        <dbReference type="ChEBI" id="CHEBI:57783"/>
    </ligand>
</feature>
<dbReference type="EMBL" id="CP036290">
    <property type="protein sequence ID" value="QDU84977.1"/>
    <property type="molecule type" value="Genomic_DNA"/>
</dbReference>
<evidence type="ECO:0000313" key="14">
    <source>
        <dbReference type="Proteomes" id="UP000319342"/>
    </source>
</evidence>
<dbReference type="Pfam" id="PF02670">
    <property type="entry name" value="DXP_reductoisom"/>
    <property type="match status" value="1"/>
</dbReference>
<feature type="binding site" evidence="9">
    <location>
        <position position="148"/>
    </location>
    <ligand>
        <name>1-deoxy-D-xylulose 5-phosphate</name>
        <dbReference type="ChEBI" id="CHEBI:57792"/>
    </ligand>
</feature>
<feature type="binding site" evidence="9">
    <location>
        <position position="202"/>
    </location>
    <ligand>
        <name>NADPH</name>
        <dbReference type="ChEBI" id="CHEBI:57783"/>
    </ligand>
</feature>
<dbReference type="HAMAP" id="MF_00183">
    <property type="entry name" value="DXP_reductoisom"/>
    <property type="match status" value="1"/>
</dbReference>
<keyword evidence="6 9" id="KW-0464">Manganese</keyword>
<feature type="binding site" evidence="9">
    <location>
        <position position="121"/>
    </location>
    <ligand>
        <name>NADPH</name>
        <dbReference type="ChEBI" id="CHEBI:57783"/>
    </ligand>
</feature>
<dbReference type="Gene3D" id="1.10.1740.10">
    <property type="match status" value="1"/>
</dbReference>
<dbReference type="InterPro" id="IPR036291">
    <property type="entry name" value="NAD(P)-bd_dom_sf"/>
</dbReference>
<dbReference type="PIRSF" id="PIRSF006205">
    <property type="entry name" value="Dxp_reductismrs"/>
    <property type="match status" value="1"/>
</dbReference>
<gene>
    <name evidence="9 13" type="primary">dxr</name>
    <name evidence="13" type="ORF">Pla163_20970</name>
</gene>
<evidence type="ECO:0000259" key="12">
    <source>
        <dbReference type="Pfam" id="PF13288"/>
    </source>
</evidence>
<accession>A0A518D0I8</accession>
<comment type="similarity">
    <text evidence="2 9">Belongs to the DXR family.</text>
</comment>
<sequence length="395" mass="41936">MRSLLLLGSTGSIGTQCLDLVRGARDRFVVVGLSSGRGGDALAAQVREFAPRFVAVRDPEGAAAVRAALPPTATLFVGEDANLELIAAAEFDLAVHGIVGSAGVASTQAVLERGRSVALANKESMVVAGELLMELARSKGVTIIPVDSEHSALFQCLGDVPIDRVRRLILTASGGPLWERSKDEIERVTVDEALAHPNWDMGPRITIGSATLLNKALEIVEAHHLFGIDPERIEVAVHRQSIVHSMVEFVDGSVLAQMGPPDMRGPIHYALNWPGRSPADLVGFDLDLFAKLTFEAPDTDRFPALALGWRALELGGDAPCALNAADEVAVAAFLDGSIPFTRIARVNAEVVNAFGSAADDVETLMLRDREARAAARRALERLGAPSTARPGAESR</sequence>
<feature type="binding site" evidence="9">
    <location>
        <position position="218"/>
    </location>
    <ligand>
        <name>1-deoxy-D-xylulose 5-phosphate</name>
        <dbReference type="ChEBI" id="CHEBI:57792"/>
    </ligand>
</feature>
<dbReference type="GO" id="GO:0030604">
    <property type="term" value="F:1-deoxy-D-xylulose-5-phosphate reductoisomerase activity"/>
    <property type="evidence" value="ECO:0007669"/>
    <property type="project" value="UniProtKB-UniRule"/>
</dbReference>
<dbReference type="NCBIfam" id="TIGR00243">
    <property type="entry name" value="Dxr"/>
    <property type="match status" value="1"/>
</dbReference>
<evidence type="ECO:0000256" key="6">
    <source>
        <dbReference type="ARBA" id="ARBA00023211"/>
    </source>
</evidence>
<dbReference type="SUPFAM" id="SSF55347">
    <property type="entry name" value="Glyceraldehyde-3-phosphate dehydrogenase-like, C-terminal domain"/>
    <property type="match status" value="1"/>
</dbReference>
<evidence type="ECO:0000256" key="7">
    <source>
        <dbReference type="ARBA" id="ARBA00023229"/>
    </source>
</evidence>
<comment type="cofactor">
    <cofactor evidence="9">
        <name>Mg(2+)</name>
        <dbReference type="ChEBI" id="CHEBI:18420"/>
    </cofactor>
    <cofactor evidence="9">
        <name>Mn(2+)</name>
        <dbReference type="ChEBI" id="CHEBI:29035"/>
    </cofactor>
</comment>
<keyword evidence="4 9" id="KW-0521">NADP</keyword>
<dbReference type="Proteomes" id="UP000319342">
    <property type="component" value="Chromosome"/>
</dbReference>
<feature type="domain" description="DXP reductoisomerase C-terminal" evidence="12">
    <location>
        <begin position="258"/>
        <end position="373"/>
    </location>
</feature>
<evidence type="ECO:0000256" key="5">
    <source>
        <dbReference type="ARBA" id="ARBA00023002"/>
    </source>
</evidence>
<comment type="caution">
    <text evidence="9">Lacks conserved residue(s) required for the propagation of feature annotation.</text>
</comment>
<dbReference type="GO" id="GO:0030145">
    <property type="term" value="F:manganese ion binding"/>
    <property type="evidence" value="ECO:0007669"/>
    <property type="project" value="TreeGrafter"/>
</dbReference>
<name>A0A518D0I8_9BACT</name>
<feature type="binding site" evidence="9">
    <location>
        <position position="10"/>
    </location>
    <ligand>
        <name>NADPH</name>
        <dbReference type="ChEBI" id="CHEBI:57783"/>
    </ligand>
</feature>
<comment type="catalytic activity">
    <reaction evidence="8">
        <text>2-C-methyl-D-erythritol 4-phosphate + NADP(+) = 1-deoxy-D-xylulose 5-phosphate + NADPH + H(+)</text>
        <dbReference type="Rhea" id="RHEA:13717"/>
        <dbReference type="ChEBI" id="CHEBI:15378"/>
        <dbReference type="ChEBI" id="CHEBI:57783"/>
        <dbReference type="ChEBI" id="CHEBI:57792"/>
        <dbReference type="ChEBI" id="CHEBI:58262"/>
        <dbReference type="ChEBI" id="CHEBI:58349"/>
        <dbReference type="EC" id="1.1.1.267"/>
    </reaction>
    <physiologicalReaction direction="right-to-left" evidence="8">
        <dbReference type="Rhea" id="RHEA:13719"/>
    </physiologicalReaction>
</comment>
<organism evidence="13 14">
    <name type="scientific">Rohdeia mirabilis</name>
    <dbReference type="NCBI Taxonomy" id="2528008"/>
    <lineage>
        <taxon>Bacteria</taxon>
        <taxon>Pseudomonadati</taxon>
        <taxon>Planctomycetota</taxon>
        <taxon>Planctomycetia</taxon>
        <taxon>Planctomycetia incertae sedis</taxon>
        <taxon>Rohdeia</taxon>
    </lineage>
</organism>
<keyword evidence="7 9" id="KW-0414">Isoprene biosynthesis</keyword>
<dbReference type="UniPathway" id="UPA00056">
    <property type="reaction ID" value="UER00092"/>
</dbReference>
<evidence type="ECO:0000259" key="10">
    <source>
        <dbReference type="Pfam" id="PF02670"/>
    </source>
</evidence>
<feature type="binding site" evidence="9">
    <location>
        <position position="214"/>
    </location>
    <ligand>
        <name>1-deoxy-D-xylulose 5-phosphate</name>
        <dbReference type="ChEBI" id="CHEBI:57792"/>
    </ligand>
</feature>
<dbReference type="Pfam" id="PF08436">
    <property type="entry name" value="DXP_redisom_C"/>
    <property type="match status" value="1"/>
</dbReference>
<reference evidence="13 14" key="1">
    <citation type="submission" date="2019-02" db="EMBL/GenBank/DDBJ databases">
        <title>Deep-cultivation of Planctomycetes and their phenomic and genomic characterization uncovers novel biology.</title>
        <authorList>
            <person name="Wiegand S."/>
            <person name="Jogler M."/>
            <person name="Boedeker C."/>
            <person name="Pinto D."/>
            <person name="Vollmers J."/>
            <person name="Rivas-Marin E."/>
            <person name="Kohn T."/>
            <person name="Peeters S.H."/>
            <person name="Heuer A."/>
            <person name="Rast P."/>
            <person name="Oberbeckmann S."/>
            <person name="Bunk B."/>
            <person name="Jeske O."/>
            <person name="Meyerdierks A."/>
            <person name="Storesund J.E."/>
            <person name="Kallscheuer N."/>
            <person name="Luecker S."/>
            <person name="Lage O.M."/>
            <person name="Pohl T."/>
            <person name="Merkel B.J."/>
            <person name="Hornburger P."/>
            <person name="Mueller R.-W."/>
            <person name="Bruemmer F."/>
            <person name="Labrenz M."/>
            <person name="Spormann A.M."/>
            <person name="Op den Camp H."/>
            <person name="Overmann J."/>
            <person name="Amann R."/>
            <person name="Jetten M.S.M."/>
            <person name="Mascher T."/>
            <person name="Medema M.H."/>
            <person name="Devos D.P."/>
            <person name="Kaster A.-K."/>
            <person name="Ovreas L."/>
            <person name="Rohde M."/>
            <person name="Galperin M.Y."/>
            <person name="Jogler C."/>
        </authorList>
    </citation>
    <scope>NUCLEOTIDE SEQUENCE [LARGE SCALE GENOMIC DNA]</scope>
    <source>
        <strain evidence="13 14">Pla163</strain>
    </source>
</reference>
<dbReference type="InterPro" id="IPR026877">
    <property type="entry name" value="DXPR_C"/>
</dbReference>
<proteinExistence type="inferred from homology"/>
<dbReference type="OrthoDB" id="9806546at2"/>
<feature type="binding site" evidence="9">
    <location>
        <position position="13"/>
    </location>
    <ligand>
        <name>NADPH</name>
        <dbReference type="ChEBI" id="CHEBI:57783"/>
    </ligand>
</feature>
<feature type="binding site" evidence="9">
    <location>
        <position position="149"/>
    </location>
    <ligand>
        <name>1-deoxy-D-xylulose 5-phosphate</name>
        <dbReference type="ChEBI" id="CHEBI:57792"/>
    </ligand>
</feature>
<dbReference type="PANTHER" id="PTHR30525:SF0">
    <property type="entry name" value="1-DEOXY-D-XYLULOSE 5-PHOSPHATE REDUCTOISOMERASE, CHLOROPLASTIC"/>
    <property type="match status" value="1"/>
</dbReference>
<evidence type="ECO:0000256" key="2">
    <source>
        <dbReference type="ARBA" id="ARBA00006825"/>
    </source>
</evidence>
<evidence type="ECO:0000313" key="13">
    <source>
        <dbReference type="EMBL" id="QDU84977.1"/>
    </source>
</evidence>
<evidence type="ECO:0000256" key="8">
    <source>
        <dbReference type="ARBA" id="ARBA00048543"/>
    </source>
</evidence>
<feature type="binding site" evidence="9">
    <location>
        <position position="149"/>
    </location>
    <ligand>
        <name>Mn(2+)</name>
        <dbReference type="ChEBI" id="CHEBI:29035"/>
    </ligand>
</feature>
<feature type="domain" description="1-deoxy-D-xylulose 5-phosphate reductoisomerase N-terminal" evidence="10">
    <location>
        <begin position="5"/>
        <end position="129"/>
    </location>
</feature>
<dbReference type="FunFam" id="3.40.50.720:FF:000045">
    <property type="entry name" value="1-deoxy-D-xylulose 5-phosphate reductoisomerase"/>
    <property type="match status" value="1"/>
</dbReference>
<keyword evidence="14" id="KW-1185">Reference proteome</keyword>
<feature type="binding site" evidence="9">
    <location>
        <position position="218"/>
    </location>
    <ligand>
        <name>Mn(2+)</name>
        <dbReference type="ChEBI" id="CHEBI:29035"/>
    </ligand>
</feature>